<dbReference type="PROSITE" id="PS50103">
    <property type="entry name" value="ZF_C3H1"/>
    <property type="match status" value="2"/>
</dbReference>
<feature type="domain" description="C3H1-type" evidence="6">
    <location>
        <begin position="343"/>
        <end position="370"/>
    </location>
</feature>
<keyword evidence="4" id="KW-0862">Zinc</keyword>
<feature type="compositionally biased region" description="Polar residues" evidence="5">
    <location>
        <begin position="408"/>
        <end position="417"/>
    </location>
</feature>
<keyword evidence="2 3" id="KW-0040">ANK repeat</keyword>
<dbReference type="Gene3D" id="4.10.1000.10">
    <property type="entry name" value="Zinc finger, CCCH-type"/>
    <property type="match status" value="1"/>
</dbReference>
<keyword evidence="4" id="KW-0863">Zinc-finger</keyword>
<evidence type="ECO:0000313" key="7">
    <source>
        <dbReference type="EMBL" id="KAF7307133.1"/>
    </source>
</evidence>
<dbReference type="GO" id="GO:0010468">
    <property type="term" value="P:regulation of gene expression"/>
    <property type="evidence" value="ECO:0007669"/>
    <property type="project" value="UniProtKB-ARBA"/>
</dbReference>
<dbReference type="GO" id="GO:0085020">
    <property type="term" value="P:protein K6-linked ubiquitination"/>
    <property type="evidence" value="ECO:0007669"/>
    <property type="project" value="TreeGrafter"/>
</dbReference>
<dbReference type="InterPro" id="IPR036770">
    <property type="entry name" value="Ankyrin_rpt-contain_sf"/>
</dbReference>
<dbReference type="PANTHER" id="PTHR24171:SF8">
    <property type="entry name" value="BRCA1-ASSOCIATED RING DOMAIN PROTEIN 1"/>
    <property type="match status" value="1"/>
</dbReference>
<feature type="compositionally biased region" description="Low complexity" evidence="5">
    <location>
        <begin position="274"/>
        <end position="292"/>
    </location>
</feature>
<evidence type="ECO:0000256" key="1">
    <source>
        <dbReference type="ARBA" id="ARBA00022737"/>
    </source>
</evidence>
<comment type="caution">
    <text evidence="7">The sequence shown here is derived from an EMBL/GenBank/DDBJ whole genome shotgun (WGS) entry which is preliminary data.</text>
</comment>
<keyword evidence="4" id="KW-0479">Metal-binding</keyword>
<evidence type="ECO:0000256" key="5">
    <source>
        <dbReference type="SAM" id="MobiDB-lite"/>
    </source>
</evidence>
<keyword evidence="8" id="KW-1185">Reference proteome</keyword>
<dbReference type="PROSITE" id="PS50297">
    <property type="entry name" value="ANK_REP_REGION"/>
    <property type="match status" value="1"/>
</dbReference>
<dbReference type="Pfam" id="PF00642">
    <property type="entry name" value="zf-CCCH"/>
    <property type="match status" value="1"/>
</dbReference>
<dbReference type="GO" id="GO:0004842">
    <property type="term" value="F:ubiquitin-protein transferase activity"/>
    <property type="evidence" value="ECO:0007669"/>
    <property type="project" value="TreeGrafter"/>
</dbReference>
<evidence type="ECO:0000259" key="6">
    <source>
        <dbReference type="PROSITE" id="PS50103"/>
    </source>
</evidence>
<gene>
    <name evidence="7" type="ORF">MIND_00506700</name>
</gene>
<feature type="zinc finger region" description="C3H1-type" evidence="4">
    <location>
        <begin position="343"/>
        <end position="370"/>
    </location>
</feature>
<sequence length="521" mass="54841">MVSALWKACSQGDLDVVNAELAAENVDLEIKDHTGSTPLIEAIKNGHAEIVKVLLDKGADPTNASSQGLPETFTSDQGILGMLNFARSKHSQESATSQTNGYEGNNASAYAPPANYPFFASLNGVPPPDMYYPPPMANGPRHNNLPPPEVASAIPCRYFPACRYGAACLFRHPQAPYYQAPPAPYPNSYEHVPPPQPYAPTYYPVSPPSFPPQQGPPMPMPVHGPPTSEMMPPPPPGHFSPTGAPAMPYGPISPIMYSHGSLPMPIPSMPTSQSPPSFNPASPSAAPNGFPNGHVAPYSPVNGAVYPDAAVAPQPNSQADAPRQDGSMGNRRGTGRRGSFARSKQTPPCIFFPTGRCKNGDECRFPHIMPPEGVAPPTSFPTRGGGPRPRGQSNGNGYAGLDEKMANMSLNGHSGPNSRGRGGKPSANGHKRAVFPLKQRVPNADEFPVLNGTTTPPLRVNGNGPTAAQILQAPRPIRTNGSQAATPRNSSPDRLQEPNGTVEPAPLTFASVATPDVAVSA</sequence>
<dbReference type="PROSITE" id="PS50088">
    <property type="entry name" value="ANK_REPEAT"/>
    <property type="match status" value="1"/>
</dbReference>
<feature type="region of interest" description="Disordered" evidence="5">
    <location>
        <begin position="265"/>
        <end position="294"/>
    </location>
</feature>
<dbReference type="SMART" id="SM00356">
    <property type="entry name" value="ZnF_C3H1"/>
    <property type="match status" value="2"/>
</dbReference>
<dbReference type="GeneID" id="59344376"/>
<keyword evidence="1" id="KW-0677">Repeat</keyword>
<evidence type="ECO:0000256" key="2">
    <source>
        <dbReference type="ARBA" id="ARBA00023043"/>
    </source>
</evidence>
<feature type="compositionally biased region" description="Polar residues" evidence="5">
    <location>
        <begin position="479"/>
        <end position="493"/>
    </location>
</feature>
<dbReference type="Proteomes" id="UP000636479">
    <property type="component" value="Unassembled WGS sequence"/>
</dbReference>
<dbReference type="GO" id="GO:0008270">
    <property type="term" value="F:zinc ion binding"/>
    <property type="evidence" value="ECO:0007669"/>
    <property type="project" value="UniProtKB-KW"/>
</dbReference>
<reference evidence="7" key="1">
    <citation type="submission" date="2020-05" db="EMBL/GenBank/DDBJ databases">
        <title>Mycena genomes resolve the evolution of fungal bioluminescence.</title>
        <authorList>
            <person name="Tsai I.J."/>
        </authorList>
    </citation>
    <scope>NUCLEOTIDE SEQUENCE</scope>
    <source>
        <strain evidence="7">171206Taipei</strain>
    </source>
</reference>
<proteinExistence type="predicted"/>
<dbReference type="RefSeq" id="XP_037222152.1">
    <property type="nucleotide sequence ID" value="XM_037361860.1"/>
</dbReference>
<feature type="domain" description="C3H1-type" evidence="6">
    <location>
        <begin position="151"/>
        <end position="175"/>
    </location>
</feature>
<organism evidence="7 8">
    <name type="scientific">Mycena indigotica</name>
    <dbReference type="NCBI Taxonomy" id="2126181"/>
    <lineage>
        <taxon>Eukaryota</taxon>
        <taxon>Fungi</taxon>
        <taxon>Dikarya</taxon>
        <taxon>Basidiomycota</taxon>
        <taxon>Agaricomycotina</taxon>
        <taxon>Agaricomycetes</taxon>
        <taxon>Agaricomycetidae</taxon>
        <taxon>Agaricales</taxon>
        <taxon>Marasmiineae</taxon>
        <taxon>Mycenaceae</taxon>
        <taxon>Mycena</taxon>
    </lineage>
</organism>
<dbReference type="Gene3D" id="1.25.40.20">
    <property type="entry name" value="Ankyrin repeat-containing domain"/>
    <property type="match status" value="1"/>
</dbReference>
<evidence type="ECO:0000256" key="4">
    <source>
        <dbReference type="PROSITE-ProRule" id="PRU00723"/>
    </source>
</evidence>
<dbReference type="SUPFAM" id="SSF48403">
    <property type="entry name" value="Ankyrin repeat"/>
    <property type="match status" value="1"/>
</dbReference>
<feature type="zinc finger region" description="C3H1-type" evidence="4">
    <location>
        <begin position="151"/>
        <end position="175"/>
    </location>
</feature>
<dbReference type="Pfam" id="PF14608">
    <property type="entry name" value="zf-CCCH_2"/>
    <property type="match status" value="1"/>
</dbReference>
<dbReference type="AlphaFoldDB" id="A0A8H6SXK2"/>
<name>A0A8H6SXK2_9AGAR</name>
<feature type="region of interest" description="Disordered" evidence="5">
    <location>
        <begin position="446"/>
        <end position="521"/>
    </location>
</feature>
<dbReference type="SMART" id="SM00248">
    <property type="entry name" value="ANK"/>
    <property type="match status" value="1"/>
</dbReference>
<accession>A0A8H6SXK2</accession>
<feature type="repeat" description="ANK" evidence="3">
    <location>
        <begin position="34"/>
        <end position="66"/>
    </location>
</feature>
<feature type="region of interest" description="Disordered" evidence="5">
    <location>
        <begin position="306"/>
        <end position="347"/>
    </location>
</feature>
<evidence type="ECO:0000256" key="3">
    <source>
        <dbReference type="PROSITE-ProRule" id="PRU00023"/>
    </source>
</evidence>
<dbReference type="InterPro" id="IPR002110">
    <property type="entry name" value="Ankyrin_rpt"/>
</dbReference>
<dbReference type="Pfam" id="PF12796">
    <property type="entry name" value="Ank_2"/>
    <property type="match status" value="1"/>
</dbReference>
<feature type="region of interest" description="Disordered" evidence="5">
    <location>
        <begin position="369"/>
        <end position="430"/>
    </location>
</feature>
<dbReference type="EMBL" id="JACAZF010000004">
    <property type="protein sequence ID" value="KAF7307133.1"/>
    <property type="molecule type" value="Genomic_DNA"/>
</dbReference>
<protein>
    <submittedName>
        <fullName evidence="7">Glycerol-3-phosphate dehydrogenase [NAD(+)]</fullName>
    </submittedName>
</protein>
<evidence type="ECO:0000313" key="8">
    <source>
        <dbReference type="Proteomes" id="UP000636479"/>
    </source>
</evidence>
<dbReference type="InterPro" id="IPR000571">
    <property type="entry name" value="Znf_CCCH"/>
</dbReference>
<dbReference type="PANTHER" id="PTHR24171">
    <property type="entry name" value="ANKYRIN REPEAT DOMAIN-CONTAINING PROTEIN 39-RELATED"/>
    <property type="match status" value="1"/>
</dbReference>
<dbReference type="OrthoDB" id="20872at2759"/>